<keyword evidence="1 10" id="KW-0540">Nuclease</keyword>
<dbReference type="InterPro" id="IPR006697">
    <property type="entry name" value="RecC"/>
</dbReference>
<evidence type="ECO:0000313" key="13">
    <source>
        <dbReference type="Proteomes" id="UP000316473"/>
    </source>
</evidence>
<keyword evidence="9 10" id="KW-0234">DNA repair</keyword>
<dbReference type="Pfam" id="PF17946">
    <property type="entry name" value="RecC_C"/>
    <property type="match status" value="1"/>
</dbReference>
<keyword evidence="13" id="KW-1185">Reference proteome</keyword>
<dbReference type="GO" id="GO:0003677">
    <property type="term" value="F:DNA binding"/>
    <property type="evidence" value="ECO:0007669"/>
    <property type="project" value="UniProtKB-UniRule"/>
</dbReference>
<keyword evidence="6 10" id="KW-0269">Exonuclease</keyword>
<evidence type="ECO:0000256" key="10">
    <source>
        <dbReference type="HAMAP-Rule" id="MF_01486"/>
    </source>
</evidence>
<evidence type="ECO:0000256" key="5">
    <source>
        <dbReference type="ARBA" id="ARBA00022806"/>
    </source>
</evidence>
<dbReference type="InterPro" id="IPR027417">
    <property type="entry name" value="P-loop_NTPase"/>
</dbReference>
<keyword evidence="5 10" id="KW-0347">Helicase</keyword>
<accession>A0A4Y1YIV5</accession>
<dbReference type="InterPro" id="IPR013986">
    <property type="entry name" value="DExx_box_DNA_helicase_dom_sf"/>
</dbReference>
<dbReference type="AlphaFoldDB" id="A0A4Y1YIV5"/>
<dbReference type="Gene3D" id="3.40.50.10930">
    <property type="match status" value="1"/>
</dbReference>
<reference evidence="12 13" key="1">
    <citation type="submission" date="2019-06" db="EMBL/GenBank/DDBJ databases">
        <title>Nitrosomonas stercoris KYUHI-S whole genome shotgun sequence.</title>
        <authorList>
            <person name="Nakagawa T."/>
            <person name="Tsuchiya Y."/>
            <person name="Takahashi R."/>
        </authorList>
    </citation>
    <scope>NUCLEOTIDE SEQUENCE [LARGE SCALE GENOMIC DNA]</scope>
    <source>
        <strain evidence="12 13">KYUHI-S</strain>
    </source>
</reference>
<evidence type="ECO:0000256" key="4">
    <source>
        <dbReference type="ARBA" id="ARBA00022801"/>
    </source>
</evidence>
<dbReference type="Gene3D" id="3.40.50.300">
    <property type="entry name" value="P-loop containing nucleotide triphosphate hydrolases"/>
    <property type="match status" value="2"/>
</dbReference>
<evidence type="ECO:0000256" key="6">
    <source>
        <dbReference type="ARBA" id="ARBA00022839"/>
    </source>
</evidence>
<evidence type="ECO:0000256" key="2">
    <source>
        <dbReference type="ARBA" id="ARBA00022741"/>
    </source>
</evidence>
<dbReference type="Gene3D" id="1.10.10.160">
    <property type="match status" value="1"/>
</dbReference>
<proteinExistence type="inferred from homology"/>
<comment type="similarity">
    <text evidence="10">Belongs to the RecC family.</text>
</comment>
<sequence>MSAGSFNNGFMVIHGNQPEWLRQLLIHWFKAHPLHPLEDEIILVQSNGIAQWLKLALAQNTADDPSSSGGCGIAAALEILLPARFIWRVYRAVLGADAVPDTSSFDKSFLIWRLMRLLPKVTLQLGYEPLARFLEADNDLRKRYQLATKIADLFDQYQVYRADWLTAWANGDDILYNAHHIARPLATQHSWQAMLWRALLADAGTTDQSSRATVHANFLAACQQLEHRPAELPRRITVFGLSSLPRQSLEVLLAISRITQVILCVHNPCEYYWTDLLTEQDHARRTSRRHARKKNAPATITEEMLHLHAHPLLAAWGKQGRDYIALLDELDQPDTYRPLFEQANERIDLFHSHGDSTLLNQLQDDIRLLRTVAETRATWPPVDPAQDYSIRFHCAHSMQREVEIVHDQILAALNADATLRPRDIIVMVPDVNSYAPHIEAIFAQIDPSDARYIPFSIADLTQRQQIPLISALEFLLHITEARLTANELLDLLNVPAVRQRFGLTETDLPQLHQWIRQTNIRWGLHNKHRAQFIPSQTQSQQRNEQNTWLHGLKRMLLGYATGYDPTGRADYSWHDIEPYGEISGLEATLVGALSHLLLQLEILLQTFTAPASPTIWGQRLQSLLQNFFQTEHPSDTALLLQLQTSLQTWLETCTSTHFTEAIPLAIVREHWLNQIDQPNLTQRFMLGTLTFATLMPMRAIPFRMVCLLGMNDSEFPRVHPPVDFDLMAQDIRPGDRSRREDDRYLFLEALLSAREKLHISWIGKNILDNSDLPPSVLVSQLRDHIAAGWQLATSTTSTSTSNEDLLAALTVEHKLQAFNQDYFGSESSTASPFFTYAREWERNAACTPAAHLPSSPLPPAILEHPLSLGQLAAFLKNPVQTFCRERLGIYYEIDILEHEDHEPFVLDGLNQWLLQDELIQVRLDAIQHGHDETAAMTQQFARIQRRGELPLGEMTTLLTRSLSAPLDEMFTRYREINAAWPHPLEDQTFEYVYHTTEGATYTIQDSITQYYGNDHSQQLCRIELNSSDILTNKKPRYDKLLSVWLLHLAAHLNGQSLTTYIIGKDGQTVIPPLAFETAQQYFDAIIAAYLGNLRAPLPLAPKTGFAWLKKQGTPVTGSPFDTDQHDAVHAVRKHYEGDDYQQGEVTQNAYLQRFYPTFTQLWSNGTFTQLCETLYAPLMRHLSQSQASKAN</sequence>
<comment type="function">
    <text evidence="10">A helicase/nuclease that prepares dsDNA breaks (DSB) for recombinational DNA repair. Binds to DSBs and unwinds DNA via a highly rapid and processive ATP-dependent bidirectional helicase activity. Unwinds dsDNA until it encounters a Chi (crossover hotspot instigator) sequence from the 3' direction. Cuts ssDNA a few nucleotides 3' to the Chi site. The properties and activities of the enzyme are changed at Chi. The Chi-altered holoenzyme produces a long 3'-ssDNA overhang and facilitates RecA-binding to the ssDNA for homologous DNA recombination and repair. Holoenzyme degrades any linearized DNA that is unable to undergo homologous recombination. In the holoenzyme this subunit recognizes the wild-type Chi sequence, and when added to isolated RecB increases its ATP-dependent helicase processivity.</text>
</comment>
<organism evidence="12 13">
    <name type="scientific">Nitrosomonas stercoris</name>
    <dbReference type="NCBI Taxonomy" id="1444684"/>
    <lineage>
        <taxon>Bacteria</taxon>
        <taxon>Pseudomonadati</taxon>
        <taxon>Pseudomonadota</taxon>
        <taxon>Betaproteobacteria</taxon>
        <taxon>Nitrosomonadales</taxon>
        <taxon>Nitrosomonadaceae</taxon>
        <taxon>Nitrosomonas</taxon>
    </lineage>
</organism>
<dbReference type="EMBL" id="AP019755">
    <property type="protein sequence ID" value="BBL34022.1"/>
    <property type="molecule type" value="Genomic_DNA"/>
</dbReference>
<name>A0A4Y1YIV5_9PROT</name>
<keyword evidence="2 10" id="KW-0547">Nucleotide-binding</keyword>
<comment type="subunit">
    <text evidence="10">Heterotrimer of RecB, RecC and RecD. All subunits contribute to DNA-binding.</text>
</comment>
<dbReference type="PIRSF" id="PIRSF000980">
    <property type="entry name" value="RecC"/>
    <property type="match status" value="1"/>
</dbReference>
<evidence type="ECO:0000259" key="11">
    <source>
        <dbReference type="Pfam" id="PF17946"/>
    </source>
</evidence>
<dbReference type="HAMAP" id="MF_01486">
    <property type="entry name" value="RecC"/>
    <property type="match status" value="1"/>
</dbReference>
<dbReference type="GO" id="GO:0005524">
    <property type="term" value="F:ATP binding"/>
    <property type="evidence" value="ECO:0007669"/>
    <property type="project" value="UniProtKB-UniRule"/>
</dbReference>
<evidence type="ECO:0000256" key="9">
    <source>
        <dbReference type="ARBA" id="ARBA00023204"/>
    </source>
</evidence>
<dbReference type="GO" id="GO:0009338">
    <property type="term" value="C:exodeoxyribonuclease V complex"/>
    <property type="evidence" value="ECO:0007669"/>
    <property type="project" value="InterPro"/>
</dbReference>
<dbReference type="GO" id="GO:0003678">
    <property type="term" value="F:DNA helicase activity"/>
    <property type="evidence" value="ECO:0007669"/>
    <property type="project" value="UniProtKB-UniRule"/>
</dbReference>
<gene>
    <name evidence="10" type="primary">recC</name>
    <name evidence="12" type="ORF">Nstercoris_00251</name>
</gene>
<dbReference type="Pfam" id="PF04257">
    <property type="entry name" value="Exonuc_V_gamma"/>
    <property type="match status" value="1"/>
</dbReference>
<evidence type="ECO:0000256" key="7">
    <source>
        <dbReference type="ARBA" id="ARBA00022840"/>
    </source>
</evidence>
<comment type="miscellaneous">
    <text evidence="10">In the RecBCD complex, RecB has a slow 3'-5' helicase, an exonuclease activity and loads RecA onto ssDNA, RecD has a fast 5'-3' helicase activity, while RecC stimulates the ATPase and processivity of the RecB helicase and contributes to recognition of the Chi site.</text>
</comment>
<dbReference type="GO" id="GO:0000724">
    <property type="term" value="P:double-strand break repair via homologous recombination"/>
    <property type="evidence" value="ECO:0007669"/>
    <property type="project" value="UniProtKB-UniRule"/>
</dbReference>
<evidence type="ECO:0000313" key="12">
    <source>
        <dbReference type="EMBL" id="BBL34022.1"/>
    </source>
</evidence>
<dbReference type="NCBIfam" id="TIGR01450">
    <property type="entry name" value="recC"/>
    <property type="match status" value="1"/>
</dbReference>
<dbReference type="PANTHER" id="PTHR30591">
    <property type="entry name" value="RECBCD ENZYME SUBUNIT RECC"/>
    <property type="match status" value="1"/>
</dbReference>
<protein>
    <recommendedName>
        <fullName evidence="10">RecBCD enzyme subunit RecC</fullName>
    </recommendedName>
    <alternativeName>
        <fullName evidence="10">Exonuclease V subunit RecC</fullName>
        <shortName evidence="10">ExoV subunit RecC</shortName>
    </alternativeName>
    <alternativeName>
        <fullName evidence="10">Helicase/nuclease RecBCD subunit RecC</fullName>
    </alternativeName>
</protein>
<keyword evidence="4 10" id="KW-0378">Hydrolase</keyword>
<dbReference type="SUPFAM" id="SSF52540">
    <property type="entry name" value="P-loop containing nucleoside triphosphate hydrolases"/>
    <property type="match status" value="2"/>
</dbReference>
<evidence type="ECO:0000256" key="3">
    <source>
        <dbReference type="ARBA" id="ARBA00022763"/>
    </source>
</evidence>
<evidence type="ECO:0000256" key="1">
    <source>
        <dbReference type="ARBA" id="ARBA00022722"/>
    </source>
</evidence>
<keyword evidence="7 10" id="KW-0067">ATP-binding</keyword>
<dbReference type="Proteomes" id="UP000316473">
    <property type="component" value="Chromosome"/>
</dbReference>
<dbReference type="KEGG" id="nst:Nstercoris_00251"/>
<dbReference type="PANTHER" id="PTHR30591:SF1">
    <property type="entry name" value="RECBCD ENZYME SUBUNIT RECC"/>
    <property type="match status" value="1"/>
</dbReference>
<dbReference type="InterPro" id="IPR011335">
    <property type="entry name" value="Restrct_endonuc-II-like"/>
</dbReference>
<dbReference type="InterPro" id="IPR041500">
    <property type="entry name" value="RecC_C"/>
</dbReference>
<evidence type="ECO:0000256" key="8">
    <source>
        <dbReference type="ARBA" id="ARBA00023125"/>
    </source>
</evidence>
<feature type="domain" description="RecC C-terminal" evidence="11">
    <location>
        <begin position="864"/>
        <end position="1111"/>
    </location>
</feature>
<keyword evidence="8 10" id="KW-0238">DNA-binding</keyword>
<dbReference type="GO" id="GO:0008854">
    <property type="term" value="F:exodeoxyribonuclease V activity"/>
    <property type="evidence" value="ECO:0007669"/>
    <property type="project" value="InterPro"/>
</dbReference>
<dbReference type="SUPFAM" id="SSF52980">
    <property type="entry name" value="Restriction endonuclease-like"/>
    <property type="match status" value="1"/>
</dbReference>
<dbReference type="Gene3D" id="1.10.10.990">
    <property type="match status" value="1"/>
</dbReference>
<keyword evidence="3 10" id="KW-0227">DNA damage</keyword>